<dbReference type="SUPFAM" id="SSF46579">
    <property type="entry name" value="Prefoldin"/>
    <property type="match status" value="1"/>
</dbReference>
<accession>A0AB34JUQ4</accession>
<evidence type="ECO:0000256" key="2">
    <source>
        <dbReference type="ARBA" id="ARBA00023186"/>
    </source>
</evidence>
<dbReference type="Gene3D" id="1.10.287.370">
    <property type="match status" value="1"/>
</dbReference>
<feature type="region of interest" description="Disordered" evidence="4">
    <location>
        <begin position="107"/>
        <end position="129"/>
    </location>
</feature>
<comment type="caution">
    <text evidence="5">The sequence shown here is derived from an EMBL/GenBank/DDBJ whole genome shotgun (WGS) entry which is preliminary data.</text>
</comment>
<evidence type="ECO:0000256" key="1">
    <source>
        <dbReference type="ARBA" id="ARBA00008045"/>
    </source>
</evidence>
<dbReference type="EMBL" id="JBGBPQ010000005">
    <property type="protein sequence ID" value="KAL1524633.1"/>
    <property type="molecule type" value="Genomic_DNA"/>
</dbReference>
<keyword evidence="6" id="KW-1185">Reference proteome</keyword>
<evidence type="ECO:0000313" key="5">
    <source>
        <dbReference type="EMBL" id="KAL1524633.1"/>
    </source>
</evidence>
<feature type="coiled-coil region" evidence="3">
    <location>
        <begin position="68"/>
        <end position="102"/>
    </location>
</feature>
<dbReference type="InterPro" id="IPR002777">
    <property type="entry name" value="PFD_beta-like"/>
</dbReference>
<keyword evidence="3" id="KW-0175">Coiled coil</keyword>
<evidence type="ECO:0008006" key="7">
    <source>
        <dbReference type="Google" id="ProtNLM"/>
    </source>
</evidence>
<organism evidence="5 6">
    <name type="scientific">Prymnesium parvum</name>
    <name type="common">Toxic golden alga</name>
    <dbReference type="NCBI Taxonomy" id="97485"/>
    <lineage>
        <taxon>Eukaryota</taxon>
        <taxon>Haptista</taxon>
        <taxon>Haptophyta</taxon>
        <taxon>Prymnesiophyceae</taxon>
        <taxon>Prymnesiales</taxon>
        <taxon>Prymnesiaceae</taxon>
        <taxon>Prymnesium</taxon>
    </lineage>
</organism>
<dbReference type="PANTHER" id="PTHR13303">
    <property type="entry name" value="PREFOLDIN SUBUNIT 2"/>
    <property type="match status" value="1"/>
</dbReference>
<evidence type="ECO:0000313" key="6">
    <source>
        <dbReference type="Proteomes" id="UP001515480"/>
    </source>
</evidence>
<gene>
    <name evidence="5" type="ORF">AB1Y20_019520</name>
</gene>
<proteinExistence type="inferred from homology"/>
<dbReference type="AlphaFoldDB" id="A0AB34JUQ4"/>
<reference evidence="5 6" key="1">
    <citation type="journal article" date="2024" name="Science">
        <title>Giant polyketide synthase enzymes in the biosynthesis of giant marine polyether toxins.</title>
        <authorList>
            <person name="Fallon T.R."/>
            <person name="Shende V.V."/>
            <person name="Wierzbicki I.H."/>
            <person name="Pendleton A.L."/>
            <person name="Watervoot N.F."/>
            <person name="Auber R.P."/>
            <person name="Gonzalez D.J."/>
            <person name="Wisecaver J.H."/>
            <person name="Moore B.S."/>
        </authorList>
    </citation>
    <scope>NUCLEOTIDE SEQUENCE [LARGE SCALE GENOMIC DNA]</scope>
    <source>
        <strain evidence="5 6">12B1</strain>
    </source>
</reference>
<dbReference type="Pfam" id="PF01920">
    <property type="entry name" value="Prefoldin_2"/>
    <property type="match status" value="1"/>
</dbReference>
<evidence type="ECO:0000256" key="4">
    <source>
        <dbReference type="SAM" id="MobiDB-lite"/>
    </source>
</evidence>
<protein>
    <recommendedName>
        <fullName evidence="7">Prefoldin subunit 2</fullName>
    </recommendedName>
</protein>
<keyword evidence="2" id="KW-0143">Chaperone</keyword>
<comment type="similarity">
    <text evidence="1">Belongs to the prefoldin subunit beta family.</text>
</comment>
<dbReference type="Proteomes" id="UP001515480">
    <property type="component" value="Unassembled WGS sequence"/>
</dbReference>
<dbReference type="GO" id="GO:0051082">
    <property type="term" value="F:unfolded protein binding"/>
    <property type="evidence" value="ECO:0007669"/>
    <property type="project" value="InterPro"/>
</dbReference>
<dbReference type="CDD" id="cd23163">
    <property type="entry name" value="Prefoldin_2"/>
    <property type="match status" value="1"/>
</dbReference>
<dbReference type="InterPro" id="IPR027235">
    <property type="entry name" value="PFD2"/>
</dbReference>
<name>A0AB34JUQ4_PRYPA</name>
<dbReference type="InterPro" id="IPR009053">
    <property type="entry name" value="Prefoldin"/>
</dbReference>
<dbReference type="GO" id="GO:0016272">
    <property type="term" value="C:prefoldin complex"/>
    <property type="evidence" value="ECO:0007669"/>
    <property type="project" value="InterPro"/>
</dbReference>
<dbReference type="GO" id="GO:0006457">
    <property type="term" value="P:protein folding"/>
    <property type="evidence" value="ECO:0007669"/>
    <property type="project" value="InterPro"/>
</dbReference>
<dbReference type="FunFam" id="1.10.287.370:FF:000002">
    <property type="entry name" value="Prefoldin subunit 2"/>
    <property type="match status" value="1"/>
</dbReference>
<evidence type="ECO:0000256" key="3">
    <source>
        <dbReference type="SAM" id="Coils"/>
    </source>
</evidence>
<sequence>MKDEAALENQYQMMRQQCQQLTYKINEIKMDLDEHDLVLEALKPLDKDRKCFRMVDAVVVERTVADVLPSVQKNREQMAATMANLEEKLKEFQGAADEFKLKHKITSRDQVAEQEQDEGDNQGVQGVLI</sequence>